<keyword evidence="3" id="KW-1185">Reference proteome</keyword>
<sequence length="149" mass="16228">MKLLFSMSWMLAATFQMTPAFAGDVYSPFGLSCTRGSEPGAEVKKVSDSLDQRFRTVWGKDWAYQTLPTKRIDPKAMEEIAAIAGCAAILDRSACSNFFDPEFGGNLAVFTSLGTKAPVRKQFDEAIAALPSIEARTAAQYCVKLVGKK</sequence>
<comment type="caution">
    <text evidence="2">The sequence shown here is derived from an EMBL/GenBank/DDBJ whole genome shotgun (WGS) entry which is preliminary data.</text>
</comment>
<dbReference type="Proteomes" id="UP000448575">
    <property type="component" value="Unassembled WGS sequence"/>
</dbReference>
<evidence type="ECO:0000256" key="1">
    <source>
        <dbReference type="SAM" id="SignalP"/>
    </source>
</evidence>
<accession>A0A6N9HH13</accession>
<protein>
    <submittedName>
        <fullName evidence="2">Uncharacterized protein</fullName>
    </submittedName>
</protein>
<gene>
    <name evidence="2" type="ORF">GTP41_12400</name>
</gene>
<feature type="chain" id="PRO_5026997564" evidence="1">
    <location>
        <begin position="23"/>
        <end position="149"/>
    </location>
</feature>
<dbReference type="AlphaFoldDB" id="A0A6N9HH13"/>
<proteinExistence type="predicted"/>
<dbReference type="RefSeq" id="WP_161025891.1">
    <property type="nucleotide sequence ID" value="NZ_WWCJ01000008.1"/>
</dbReference>
<feature type="signal peptide" evidence="1">
    <location>
        <begin position="1"/>
        <end position="22"/>
    </location>
</feature>
<evidence type="ECO:0000313" key="2">
    <source>
        <dbReference type="EMBL" id="MYN02901.1"/>
    </source>
</evidence>
<evidence type="ECO:0000313" key="3">
    <source>
        <dbReference type="Proteomes" id="UP000448575"/>
    </source>
</evidence>
<reference evidence="2 3" key="1">
    <citation type="submission" date="2019-12" db="EMBL/GenBank/DDBJ databases">
        <title>Novel species isolated from a subtropical stream in China.</title>
        <authorList>
            <person name="Lu H."/>
        </authorList>
    </citation>
    <scope>NUCLEOTIDE SEQUENCE [LARGE SCALE GENOMIC DNA]</scope>
    <source>
        <strain evidence="2 3">DS3</strain>
    </source>
</reference>
<name>A0A6N9HH13_9BURK</name>
<organism evidence="2 3">
    <name type="scientific">Pseudoduganella guangdongensis</name>
    <dbReference type="NCBI Taxonomy" id="2692179"/>
    <lineage>
        <taxon>Bacteria</taxon>
        <taxon>Pseudomonadati</taxon>
        <taxon>Pseudomonadota</taxon>
        <taxon>Betaproteobacteria</taxon>
        <taxon>Burkholderiales</taxon>
        <taxon>Oxalobacteraceae</taxon>
        <taxon>Telluria group</taxon>
        <taxon>Pseudoduganella</taxon>
    </lineage>
</organism>
<dbReference type="EMBL" id="WWCJ01000008">
    <property type="protein sequence ID" value="MYN02901.1"/>
    <property type="molecule type" value="Genomic_DNA"/>
</dbReference>
<keyword evidence="1" id="KW-0732">Signal</keyword>